<feature type="transmembrane region" description="Helical" evidence="1">
    <location>
        <begin position="118"/>
        <end position="138"/>
    </location>
</feature>
<reference evidence="3 4" key="1">
    <citation type="submission" date="2017-07" db="EMBL/GenBank/DDBJ databases">
        <authorList>
            <person name="Sun Z.S."/>
            <person name="Albrecht U."/>
            <person name="Echele G."/>
            <person name="Lee C.C."/>
        </authorList>
    </citation>
    <scope>NUCLEOTIDE SEQUENCE [LARGE SCALE GENOMIC DNA]</scope>
    <source>
        <strain evidence="3 4">DSM 14827</strain>
    </source>
</reference>
<name>A0A239Q135_9RHOB</name>
<keyword evidence="1" id="KW-1133">Transmembrane helix</keyword>
<evidence type="ECO:0000256" key="1">
    <source>
        <dbReference type="SAM" id="Phobius"/>
    </source>
</evidence>
<proteinExistence type="predicted"/>
<dbReference type="AlphaFoldDB" id="A0A239Q135"/>
<evidence type="ECO:0000313" key="3">
    <source>
        <dbReference type="EMBL" id="SNT75637.1"/>
    </source>
</evidence>
<dbReference type="Pfam" id="PF07331">
    <property type="entry name" value="TctB"/>
    <property type="match status" value="1"/>
</dbReference>
<dbReference type="Proteomes" id="UP000198307">
    <property type="component" value="Unassembled WGS sequence"/>
</dbReference>
<evidence type="ECO:0000259" key="2">
    <source>
        <dbReference type="Pfam" id="PF07331"/>
    </source>
</evidence>
<dbReference type="RefSeq" id="WP_089345161.1">
    <property type="nucleotide sequence ID" value="NZ_CP067130.1"/>
</dbReference>
<sequence length="147" mass="15659">MSRNILDRLLLAGFIGLAVLLYLSTADYSGIAQKTSAKYVRFLAVSFGGLGAIQLLLSLRNRAADERLDLFGRAGRFFGLLAGLVAFALAFEPLGFFIPAAVFIPVIAVLLGYRNPVVIGLSTAGVLAAVWLIFVQLLSVNLPGPSF</sequence>
<keyword evidence="4" id="KW-1185">Reference proteome</keyword>
<feature type="domain" description="DUF1468" evidence="2">
    <location>
        <begin position="12"/>
        <end position="143"/>
    </location>
</feature>
<dbReference type="InterPro" id="IPR009936">
    <property type="entry name" value="DUF1468"/>
</dbReference>
<organism evidence="3 4">
    <name type="scientific">Paracoccus seriniphilus</name>
    <dbReference type="NCBI Taxonomy" id="184748"/>
    <lineage>
        <taxon>Bacteria</taxon>
        <taxon>Pseudomonadati</taxon>
        <taxon>Pseudomonadota</taxon>
        <taxon>Alphaproteobacteria</taxon>
        <taxon>Rhodobacterales</taxon>
        <taxon>Paracoccaceae</taxon>
        <taxon>Paracoccus</taxon>
    </lineage>
</organism>
<evidence type="ECO:0000313" key="4">
    <source>
        <dbReference type="Proteomes" id="UP000198307"/>
    </source>
</evidence>
<dbReference type="OrthoDB" id="7852677at2"/>
<dbReference type="EMBL" id="FZQB01000012">
    <property type="protein sequence ID" value="SNT75637.1"/>
    <property type="molecule type" value="Genomic_DNA"/>
</dbReference>
<feature type="transmembrane region" description="Helical" evidence="1">
    <location>
        <begin position="71"/>
        <end position="90"/>
    </location>
</feature>
<keyword evidence="1" id="KW-0472">Membrane</keyword>
<feature type="transmembrane region" description="Helical" evidence="1">
    <location>
        <begin position="42"/>
        <end position="59"/>
    </location>
</feature>
<protein>
    <submittedName>
        <fullName evidence="3">Putative tricarboxylic transport membrane protein</fullName>
    </submittedName>
</protein>
<keyword evidence="1" id="KW-0812">Transmembrane</keyword>
<accession>A0A239Q135</accession>
<gene>
    <name evidence="3" type="ORF">SAMN05444959_11258</name>
</gene>